<reference evidence="2 3" key="1">
    <citation type="submission" date="2023-09" db="EMBL/GenBank/DDBJ databases">
        <title>Complete Genome and Methylome dissection of Bacillus brevis NEB573 original source of BbsI restriction endonuclease.</title>
        <authorList>
            <person name="Fomenkov A."/>
            <person name="Roberts R.D."/>
        </authorList>
    </citation>
    <scope>NUCLEOTIDE SEQUENCE [LARGE SCALE GENOMIC DNA]</scope>
    <source>
        <strain evidence="2 3">NEB573</strain>
    </source>
</reference>
<feature type="transmembrane region" description="Helical" evidence="1">
    <location>
        <begin position="54"/>
        <end position="72"/>
    </location>
</feature>
<dbReference type="Proteomes" id="UP001256827">
    <property type="component" value="Chromosome"/>
</dbReference>
<dbReference type="EMBL" id="CP134050">
    <property type="protein sequence ID" value="WNC12399.1"/>
    <property type="molecule type" value="Genomic_DNA"/>
</dbReference>
<dbReference type="RefSeq" id="WP_310763784.1">
    <property type="nucleotide sequence ID" value="NZ_CP134050.1"/>
</dbReference>
<gene>
    <name evidence="2" type="ORF">RGB73_16830</name>
</gene>
<keyword evidence="3" id="KW-1185">Reference proteome</keyword>
<accession>A0ABY9SX69</accession>
<sequence length="79" mass="8817">MRILSVAWLISGAVAAVMGTLPLLFSYPYCQDCAHSGPSNSWELLLMISYEGKGWYLGIGLVLLLLSIRSMIRQRRLSQ</sequence>
<evidence type="ECO:0000313" key="3">
    <source>
        <dbReference type="Proteomes" id="UP001256827"/>
    </source>
</evidence>
<protein>
    <submittedName>
        <fullName evidence="2">Uncharacterized protein</fullName>
    </submittedName>
</protein>
<evidence type="ECO:0000313" key="2">
    <source>
        <dbReference type="EMBL" id="WNC12399.1"/>
    </source>
</evidence>
<keyword evidence="1" id="KW-0812">Transmembrane</keyword>
<keyword evidence="1" id="KW-1133">Transmembrane helix</keyword>
<name>A0ABY9SX69_BREBE</name>
<organism evidence="2 3">
    <name type="scientific">Brevibacillus brevis</name>
    <name type="common">Bacillus brevis</name>
    <dbReference type="NCBI Taxonomy" id="1393"/>
    <lineage>
        <taxon>Bacteria</taxon>
        <taxon>Bacillati</taxon>
        <taxon>Bacillota</taxon>
        <taxon>Bacilli</taxon>
        <taxon>Bacillales</taxon>
        <taxon>Paenibacillaceae</taxon>
        <taxon>Brevibacillus</taxon>
    </lineage>
</organism>
<evidence type="ECO:0000256" key="1">
    <source>
        <dbReference type="SAM" id="Phobius"/>
    </source>
</evidence>
<keyword evidence="1" id="KW-0472">Membrane</keyword>
<proteinExistence type="predicted"/>